<dbReference type="OrthoDB" id="5331at10239"/>
<dbReference type="InterPro" id="IPR027417">
    <property type="entry name" value="P-loop_NTPase"/>
</dbReference>
<evidence type="ECO:0000313" key="1">
    <source>
        <dbReference type="EMBL" id="ACO53548.1"/>
    </source>
</evidence>
<dbReference type="KEGG" id="vg:7804653"/>
<keyword evidence="1" id="KW-0808">Transferase</keyword>
<dbReference type="GO" id="GO:0016301">
    <property type="term" value="F:kinase activity"/>
    <property type="evidence" value="ECO:0007669"/>
    <property type="project" value="UniProtKB-KW"/>
</dbReference>
<dbReference type="EMBL" id="FJ227128">
    <property type="protein sequence ID" value="ACO53548.1"/>
    <property type="molecule type" value="Genomic_DNA"/>
</dbReference>
<organism evidence="1 2">
    <name type="scientific">Euproctis pseudoconspersa nucleopolyhedrovirus</name>
    <dbReference type="NCBI Taxonomy" id="307467"/>
    <lineage>
        <taxon>Viruses</taxon>
        <taxon>Viruses incertae sedis</taxon>
        <taxon>Naldaviricetes</taxon>
        <taxon>Lefavirales</taxon>
        <taxon>Baculoviridae</taxon>
        <taxon>Alphabaculovirus</taxon>
        <taxon>Alphabaculovirus eupseudoconspersae</taxon>
    </lineage>
</organism>
<sequence>MKCIKEQRRAMVRQGFTSFKTTAKMSYLISLGGVACTTKTTILSKLKGKLNDIEIHSEDYKELNDEYQFDPRTGGMMFASYRCLNDERYRKDYGKVHVFDRHPMEALVYATLHQKANDADTLKQFEICRKMKLCENWKMFVLSPSLECVSRVTEMMIKRNNGLDVYSNEYVFDQIKRFEKWLKVMGGEKIEVDSCLDLDEQQNKIIKIIQSHVYRWSFDFFDQGFATYFYKAPVLKRKIAMFDAGKITIDSETTTAVIDRRRLNLKKIVTRTFTKLLDKDYTIVLLIDCFMNCDNGNREEHVNKVQVERSCDILNLPVIMMCFVVKNNKFVIAKKALNFLNNMEPLIDNQNSFYCDDVDEIINFFESDTLPGCKFVHLL</sequence>
<dbReference type="RefSeq" id="YP_002854708.1">
    <property type="nucleotide sequence ID" value="NC_012639.1"/>
</dbReference>
<dbReference type="Gene3D" id="3.40.50.300">
    <property type="entry name" value="P-loop containing nucleotide triphosphate hydrolases"/>
    <property type="match status" value="1"/>
</dbReference>
<reference evidence="1 2" key="1">
    <citation type="journal article" date="2009" name="Virus Genes">
        <title>Morphology and genome of Euproctis pseudoconspersa nucleopolyhedrovirus.</title>
        <authorList>
            <person name="Tang X.D."/>
            <person name="Xiao Q."/>
            <person name="Ma X.C."/>
            <person name="Zhu Z.R."/>
            <person name="Zhang C.X."/>
        </authorList>
    </citation>
    <scope>NUCLEOTIDE SEQUENCE [LARGE SCALE GENOMIC DNA]</scope>
    <source>
        <strain evidence="1 2">Hangzhou</strain>
    </source>
</reference>
<name>C3TX06_9ABAC</name>
<keyword evidence="1" id="KW-0418">Kinase</keyword>
<keyword evidence="2" id="KW-1185">Reference proteome</keyword>
<accession>C3TX06</accession>
<dbReference type="Proteomes" id="UP000203846">
    <property type="component" value="Segment"/>
</dbReference>
<protein>
    <submittedName>
        <fullName evidence="1">Thymidylatekinase</fullName>
    </submittedName>
</protein>
<dbReference type="SUPFAM" id="SSF52540">
    <property type="entry name" value="P-loop containing nucleoside triphosphate hydrolases"/>
    <property type="match status" value="1"/>
</dbReference>
<proteinExistence type="predicted"/>
<dbReference type="GeneID" id="7804653"/>
<evidence type="ECO:0000313" key="2">
    <source>
        <dbReference type="Proteomes" id="UP000203846"/>
    </source>
</evidence>